<dbReference type="GO" id="GO:0015990">
    <property type="term" value="P:electron transport coupled proton transport"/>
    <property type="evidence" value="ECO:0007669"/>
    <property type="project" value="TreeGrafter"/>
</dbReference>
<evidence type="ECO:0000256" key="4">
    <source>
        <dbReference type="ARBA" id="ARBA00022692"/>
    </source>
</evidence>
<keyword evidence="5 7" id="KW-1133">Transmembrane helix</keyword>
<evidence type="ECO:0000256" key="3">
    <source>
        <dbReference type="ARBA" id="ARBA00022475"/>
    </source>
</evidence>
<dbReference type="InterPro" id="IPR001750">
    <property type="entry name" value="ND/Mrp_TM"/>
</dbReference>
<reference evidence="10 11" key="1">
    <citation type="submission" date="2018-05" db="EMBL/GenBank/DDBJ databases">
        <title>Freshwater and sediment microbial communities from various areas in North America, analyzing microbe dynamics in response to fracking.</title>
        <authorList>
            <person name="Lamendella R."/>
        </authorList>
    </citation>
    <scope>NUCLEOTIDE SEQUENCE [LARGE SCALE GENOMIC DNA]</scope>
    <source>
        <strain evidence="10 11">125B1</strain>
    </source>
</reference>
<comment type="subunit">
    <text evidence="7">Forms a complex with DabA.</text>
</comment>
<organism evidence="10 11">
    <name type="scientific">Pseudidiomarina maritima</name>
    <dbReference type="NCBI Taxonomy" id="519453"/>
    <lineage>
        <taxon>Bacteria</taxon>
        <taxon>Pseudomonadati</taxon>
        <taxon>Pseudomonadota</taxon>
        <taxon>Gammaproteobacteria</taxon>
        <taxon>Alteromonadales</taxon>
        <taxon>Idiomarinaceae</taxon>
        <taxon>Pseudidiomarina</taxon>
    </lineage>
</organism>
<evidence type="ECO:0000256" key="5">
    <source>
        <dbReference type="ARBA" id="ARBA00022989"/>
    </source>
</evidence>
<comment type="similarity">
    <text evidence="7">Belongs to the inorganic carbon transporter (TC 9.A.2) DabB family.</text>
</comment>
<keyword evidence="4 7" id="KW-0812">Transmembrane</keyword>
<feature type="transmembrane region" description="Helical" evidence="7">
    <location>
        <begin position="168"/>
        <end position="191"/>
    </location>
</feature>
<dbReference type="Pfam" id="PF00361">
    <property type="entry name" value="Proton_antipo_M"/>
    <property type="match status" value="1"/>
</dbReference>
<feature type="transmembrane region" description="Helical" evidence="7">
    <location>
        <begin position="316"/>
        <end position="337"/>
    </location>
</feature>
<evidence type="ECO:0000256" key="8">
    <source>
        <dbReference type="RuleBase" id="RU000320"/>
    </source>
</evidence>
<proteinExistence type="inferred from homology"/>
<feature type="transmembrane region" description="Helical" evidence="7">
    <location>
        <begin position="35"/>
        <end position="62"/>
    </location>
</feature>
<gene>
    <name evidence="7" type="primary">dabB</name>
    <name evidence="10" type="ORF">DET45_12336</name>
</gene>
<name>A0A317PXS3_9GAMM</name>
<protein>
    <recommendedName>
        <fullName evidence="7">Probable inorganic carbon transporter subunit DabB</fullName>
    </recommendedName>
</protein>
<sequence>MRWRISTATIALLCGCFLITSLLIGNTGWTEVKAFGFALTTLSTGFAAMICFIGWVVLRFATVQVRGEQEEHRFHRWLVLVLVSILTTALADHYLLFWLAWVTVSLSLHQLLLFYPQRPRAQLAAHKKFIFARIAELLLGAALIWLWYHTGTTHISQLTEQGSLVNQQVPAVLLVLVALLKCAQLPVHGWLLQVVEAPTAVSALLHAGIINLGGFLLLQFAPVLSDAPLARWLLALVAGLSMLVAAVVTMTRISIKVRLAWSTVAQMALMLVEISLGYYTLAALHLLAHSCYKAYAFLSSGSAVELRERQRFVGLALPPFSAVIVTLVSVCSLVLITVIELDLLTYVAPWLAVSLALSLWLASYFERFAWADFIPAMAIAMIWLSCYGAALWLLKLHLEFVEAPFVVGLDLWVSSVLIAITGVYLWLLYRPQAAHSSKLFIMLNAGLYLDEWATRLTLTLWPLRVSSTTTGVPR</sequence>
<dbReference type="OrthoDB" id="9768329at2"/>
<evidence type="ECO:0000256" key="2">
    <source>
        <dbReference type="ARBA" id="ARBA00022448"/>
    </source>
</evidence>
<comment type="caution">
    <text evidence="10">The sequence shown here is derived from an EMBL/GenBank/DDBJ whole genome shotgun (WGS) entry which is preliminary data.</text>
</comment>
<dbReference type="EMBL" id="QGTT01000023">
    <property type="protein sequence ID" value="PWW07964.1"/>
    <property type="molecule type" value="Genomic_DNA"/>
</dbReference>
<dbReference type="GO" id="GO:0005886">
    <property type="term" value="C:plasma membrane"/>
    <property type="evidence" value="ECO:0007669"/>
    <property type="project" value="UniProtKB-SubCell"/>
</dbReference>
<dbReference type="InterPro" id="IPR003945">
    <property type="entry name" value="NU5C-like"/>
</dbReference>
<dbReference type="PRINTS" id="PR01434">
    <property type="entry name" value="NADHDHGNASE5"/>
</dbReference>
<evidence type="ECO:0000259" key="9">
    <source>
        <dbReference type="Pfam" id="PF00361"/>
    </source>
</evidence>
<dbReference type="HAMAP" id="MF_00862">
    <property type="entry name" value="DabB"/>
    <property type="match status" value="1"/>
</dbReference>
<dbReference type="PROSITE" id="PS51257">
    <property type="entry name" value="PROKAR_LIPOPROTEIN"/>
    <property type="match status" value="1"/>
</dbReference>
<comment type="function">
    <text evidence="7">Part of an energy-coupled inorganic carbon pump.</text>
</comment>
<dbReference type="GO" id="GO:0008137">
    <property type="term" value="F:NADH dehydrogenase (ubiquinone) activity"/>
    <property type="evidence" value="ECO:0007669"/>
    <property type="project" value="InterPro"/>
</dbReference>
<feature type="domain" description="NADH:quinone oxidoreductase/Mrp antiporter transmembrane" evidence="9">
    <location>
        <begin position="91"/>
        <end position="309"/>
    </location>
</feature>
<feature type="transmembrane region" description="Helical" evidence="7">
    <location>
        <begin position="203"/>
        <end position="223"/>
    </location>
</feature>
<dbReference type="GO" id="GO:0003954">
    <property type="term" value="F:NADH dehydrogenase activity"/>
    <property type="evidence" value="ECO:0007669"/>
    <property type="project" value="TreeGrafter"/>
</dbReference>
<dbReference type="GO" id="GO:0042773">
    <property type="term" value="P:ATP synthesis coupled electron transport"/>
    <property type="evidence" value="ECO:0007669"/>
    <property type="project" value="InterPro"/>
</dbReference>
<feature type="transmembrane region" description="Helical" evidence="7">
    <location>
        <begin position="74"/>
        <end position="91"/>
    </location>
</feature>
<evidence type="ECO:0000313" key="10">
    <source>
        <dbReference type="EMBL" id="PWW07964.1"/>
    </source>
</evidence>
<keyword evidence="2 7" id="KW-0813">Transport</keyword>
<dbReference type="InterPro" id="IPR046396">
    <property type="entry name" value="Transporter_DabB"/>
</dbReference>
<dbReference type="RefSeq" id="WP_110076889.1">
    <property type="nucleotide sequence ID" value="NZ_QGTT01000023.1"/>
</dbReference>
<accession>A0A317PXS3</accession>
<feature type="transmembrane region" description="Helical" evidence="7">
    <location>
        <begin position="405"/>
        <end position="429"/>
    </location>
</feature>
<dbReference type="PANTHER" id="PTHR42829">
    <property type="entry name" value="NADH-UBIQUINONE OXIDOREDUCTASE CHAIN 5"/>
    <property type="match status" value="1"/>
</dbReference>
<feature type="transmembrane region" description="Helical" evidence="7">
    <location>
        <begin position="260"/>
        <end position="280"/>
    </location>
</feature>
<comment type="subcellular location">
    <subcellularLocation>
        <location evidence="7">Cell membrane</location>
        <topology evidence="7">Multi-pass membrane protein</topology>
    </subcellularLocation>
    <subcellularLocation>
        <location evidence="1">Endomembrane system</location>
        <topology evidence="1">Multi-pass membrane protein</topology>
    </subcellularLocation>
    <subcellularLocation>
        <location evidence="8">Membrane</location>
        <topology evidence="8">Multi-pass membrane protein</topology>
    </subcellularLocation>
</comment>
<keyword evidence="3 7" id="KW-1003">Cell membrane</keyword>
<keyword evidence="11" id="KW-1185">Reference proteome</keyword>
<evidence type="ECO:0000313" key="11">
    <source>
        <dbReference type="Proteomes" id="UP000246964"/>
    </source>
</evidence>
<keyword evidence="6 7" id="KW-0472">Membrane</keyword>
<feature type="transmembrane region" description="Helical" evidence="7">
    <location>
        <begin position="129"/>
        <end position="148"/>
    </location>
</feature>
<evidence type="ECO:0000256" key="1">
    <source>
        <dbReference type="ARBA" id="ARBA00004127"/>
    </source>
</evidence>
<evidence type="ECO:0000256" key="6">
    <source>
        <dbReference type="ARBA" id="ARBA00023136"/>
    </source>
</evidence>
<dbReference type="GO" id="GO:0012505">
    <property type="term" value="C:endomembrane system"/>
    <property type="evidence" value="ECO:0007669"/>
    <property type="project" value="UniProtKB-SubCell"/>
</dbReference>
<feature type="transmembrane region" description="Helical" evidence="7">
    <location>
        <begin position="229"/>
        <end position="248"/>
    </location>
</feature>
<dbReference type="NCBIfam" id="NF006029">
    <property type="entry name" value="PRK08168.1"/>
    <property type="match status" value="1"/>
</dbReference>
<evidence type="ECO:0000256" key="7">
    <source>
        <dbReference type="HAMAP-Rule" id="MF_00862"/>
    </source>
</evidence>
<feature type="transmembrane region" description="Helical" evidence="7">
    <location>
        <begin position="373"/>
        <end position="393"/>
    </location>
</feature>
<feature type="transmembrane region" description="Helical" evidence="7">
    <location>
        <begin position="343"/>
        <end position="361"/>
    </location>
</feature>
<dbReference type="AlphaFoldDB" id="A0A317PXS3"/>
<dbReference type="Proteomes" id="UP000246964">
    <property type="component" value="Unassembled WGS sequence"/>
</dbReference>
<dbReference type="PANTHER" id="PTHR42829:SF1">
    <property type="entry name" value="INORGANIC CARBON TRANSPORTER SUBUNIT DABB-RELATED"/>
    <property type="match status" value="1"/>
</dbReference>